<evidence type="ECO:0000256" key="4">
    <source>
        <dbReference type="ARBA" id="ARBA00022763"/>
    </source>
</evidence>
<feature type="domain" description="HhH-GPD" evidence="6">
    <location>
        <begin position="41"/>
        <end position="194"/>
    </location>
</feature>
<dbReference type="GO" id="GO:0005737">
    <property type="term" value="C:cytoplasm"/>
    <property type="evidence" value="ECO:0007669"/>
    <property type="project" value="TreeGrafter"/>
</dbReference>
<sequence>MNKKALLHLAKDPVLKKLIKNHKLVINQHSDLFEDLISSIISQQLSVKAAQTIQNRFEALYKNKFPTPKQILKTSDEKIRGCGMSYSKIKYIKGIAQAVLDGSLDLPNLPYLPDHKAVEELTKLKGVGTWTAEMFLMFSLGRQDIFSMGDLGLRSAMAKLYGVDRDDIKAIEAITIKWSPYRTIACRYLWASLDNTPKK</sequence>
<evidence type="ECO:0000259" key="6">
    <source>
        <dbReference type="SMART" id="SM00478"/>
    </source>
</evidence>
<dbReference type="GO" id="GO:0043916">
    <property type="term" value="F:DNA-7-methylguanine glycosylase activity"/>
    <property type="evidence" value="ECO:0007669"/>
    <property type="project" value="TreeGrafter"/>
</dbReference>
<accession>A0A0G0NDJ9</accession>
<dbReference type="Pfam" id="PF00730">
    <property type="entry name" value="HhH-GPD"/>
    <property type="match status" value="1"/>
</dbReference>
<dbReference type="GO" id="GO:0008725">
    <property type="term" value="F:DNA-3-methyladenine glycosylase activity"/>
    <property type="evidence" value="ECO:0007669"/>
    <property type="project" value="TreeGrafter"/>
</dbReference>
<dbReference type="EC" id="3.2.2.21" evidence="3"/>
<evidence type="ECO:0000256" key="1">
    <source>
        <dbReference type="ARBA" id="ARBA00000086"/>
    </source>
</evidence>
<protein>
    <recommendedName>
        <fullName evidence="3">DNA-3-methyladenine glycosylase II</fullName>
        <ecNumber evidence="3">3.2.2.21</ecNumber>
    </recommendedName>
</protein>
<organism evidence="7 8">
    <name type="scientific">Candidatus Woesebacteria bacterium GW2011_GWB1_38_5b</name>
    <dbReference type="NCBI Taxonomy" id="1618569"/>
    <lineage>
        <taxon>Bacteria</taxon>
        <taxon>Candidatus Woeseibacteriota</taxon>
    </lineage>
</organism>
<dbReference type="Gene3D" id="1.10.340.30">
    <property type="entry name" value="Hypothetical protein, domain 2"/>
    <property type="match status" value="1"/>
</dbReference>
<gene>
    <name evidence="7" type="ORF">US96_C0016G0010</name>
</gene>
<dbReference type="Gene3D" id="1.10.1670.40">
    <property type="match status" value="1"/>
</dbReference>
<evidence type="ECO:0000256" key="3">
    <source>
        <dbReference type="ARBA" id="ARBA00012000"/>
    </source>
</evidence>
<comment type="similarity">
    <text evidence="2">Belongs to the alkylbase DNA glycosidase AlkA family.</text>
</comment>
<keyword evidence="4" id="KW-0227">DNA damage</keyword>
<evidence type="ECO:0000256" key="2">
    <source>
        <dbReference type="ARBA" id="ARBA00010817"/>
    </source>
</evidence>
<evidence type="ECO:0000313" key="8">
    <source>
        <dbReference type="Proteomes" id="UP000034181"/>
    </source>
</evidence>
<evidence type="ECO:0000256" key="5">
    <source>
        <dbReference type="ARBA" id="ARBA00023204"/>
    </source>
</evidence>
<dbReference type="SMART" id="SM00478">
    <property type="entry name" value="ENDO3c"/>
    <property type="match status" value="1"/>
</dbReference>
<dbReference type="PANTHER" id="PTHR43003:SF5">
    <property type="entry name" value="DNA-3-METHYLADENINE GLYCOSYLASE"/>
    <property type="match status" value="1"/>
</dbReference>
<comment type="caution">
    <text evidence="7">The sequence shown here is derived from an EMBL/GenBank/DDBJ whole genome shotgun (WGS) entry which is preliminary data.</text>
</comment>
<reference evidence="7 8" key="1">
    <citation type="journal article" date="2015" name="Nature">
        <title>rRNA introns, odd ribosomes, and small enigmatic genomes across a large radiation of phyla.</title>
        <authorList>
            <person name="Brown C.T."/>
            <person name="Hug L.A."/>
            <person name="Thomas B.C."/>
            <person name="Sharon I."/>
            <person name="Castelle C.J."/>
            <person name="Singh A."/>
            <person name="Wilkins M.J."/>
            <person name="Williams K.H."/>
            <person name="Banfield J.F."/>
        </authorList>
    </citation>
    <scope>NUCLEOTIDE SEQUENCE [LARGE SCALE GENOMIC DNA]</scope>
</reference>
<dbReference type="AlphaFoldDB" id="A0A0G0NDJ9"/>
<dbReference type="InterPro" id="IPR051912">
    <property type="entry name" value="Alkylbase_DNA_Glycosylase/TA"/>
</dbReference>
<dbReference type="PANTHER" id="PTHR43003">
    <property type="entry name" value="DNA-3-METHYLADENINE GLYCOSYLASE"/>
    <property type="match status" value="1"/>
</dbReference>
<dbReference type="GO" id="GO:0006285">
    <property type="term" value="P:base-excision repair, AP site formation"/>
    <property type="evidence" value="ECO:0007669"/>
    <property type="project" value="TreeGrafter"/>
</dbReference>
<dbReference type="SUPFAM" id="SSF48150">
    <property type="entry name" value="DNA-glycosylase"/>
    <property type="match status" value="1"/>
</dbReference>
<evidence type="ECO:0000313" key="7">
    <source>
        <dbReference type="EMBL" id="KKQ75156.1"/>
    </source>
</evidence>
<dbReference type="GO" id="GO:0032993">
    <property type="term" value="C:protein-DNA complex"/>
    <property type="evidence" value="ECO:0007669"/>
    <property type="project" value="TreeGrafter"/>
</dbReference>
<keyword evidence="5" id="KW-0234">DNA repair</keyword>
<proteinExistence type="inferred from homology"/>
<dbReference type="Proteomes" id="UP000034181">
    <property type="component" value="Unassembled WGS sequence"/>
</dbReference>
<dbReference type="GO" id="GO:0006307">
    <property type="term" value="P:DNA alkylation repair"/>
    <property type="evidence" value="ECO:0007669"/>
    <property type="project" value="TreeGrafter"/>
</dbReference>
<dbReference type="InterPro" id="IPR011257">
    <property type="entry name" value="DNA_glycosylase"/>
</dbReference>
<dbReference type="EMBL" id="LBUZ01000016">
    <property type="protein sequence ID" value="KKQ75156.1"/>
    <property type="molecule type" value="Genomic_DNA"/>
</dbReference>
<name>A0A0G0NDJ9_9BACT</name>
<comment type="catalytic activity">
    <reaction evidence="1">
        <text>Hydrolysis of alkylated DNA, releasing 3-methyladenine, 3-methylguanine, 7-methylguanine and 7-methyladenine.</text>
        <dbReference type="EC" id="3.2.2.21"/>
    </reaction>
</comment>
<dbReference type="InterPro" id="IPR003265">
    <property type="entry name" value="HhH-GPD_domain"/>
</dbReference>
<dbReference type="GO" id="GO:0032131">
    <property type="term" value="F:alkylated DNA binding"/>
    <property type="evidence" value="ECO:0007669"/>
    <property type="project" value="TreeGrafter"/>
</dbReference>
<dbReference type="FunFam" id="1.10.340.30:FF:000004">
    <property type="entry name" value="DNA-3-methyladenine glycosylase II"/>
    <property type="match status" value="1"/>
</dbReference>
<dbReference type="CDD" id="cd00056">
    <property type="entry name" value="ENDO3c"/>
    <property type="match status" value="1"/>
</dbReference>